<dbReference type="OrthoDB" id="2405652at2759"/>
<keyword evidence="2" id="KW-1185">Reference proteome</keyword>
<name>A0A9N9CHP9_9GLOM</name>
<proteinExistence type="predicted"/>
<protein>
    <submittedName>
        <fullName evidence="1">13076_t:CDS:1</fullName>
    </submittedName>
</protein>
<dbReference type="EMBL" id="CAJVQA010004666">
    <property type="protein sequence ID" value="CAG8603776.1"/>
    <property type="molecule type" value="Genomic_DNA"/>
</dbReference>
<evidence type="ECO:0000313" key="2">
    <source>
        <dbReference type="Proteomes" id="UP000789759"/>
    </source>
</evidence>
<dbReference type="AlphaFoldDB" id="A0A9N9CHP9"/>
<dbReference type="Proteomes" id="UP000789759">
    <property type="component" value="Unassembled WGS sequence"/>
</dbReference>
<gene>
    <name evidence="1" type="ORF">CPELLU_LOCUS7120</name>
</gene>
<sequence length="70" mass="7784">MLSSFCFWHFVFGDCLGYLIYSVLSADLEIVFGIEDLDPKPTLDPDSDANLGHIIDSDLETGLGKERLMS</sequence>
<reference evidence="1" key="1">
    <citation type="submission" date="2021-06" db="EMBL/GenBank/DDBJ databases">
        <authorList>
            <person name="Kallberg Y."/>
            <person name="Tangrot J."/>
            <person name="Rosling A."/>
        </authorList>
    </citation>
    <scope>NUCLEOTIDE SEQUENCE</scope>
    <source>
        <strain evidence="1">FL966</strain>
    </source>
</reference>
<organism evidence="1 2">
    <name type="scientific">Cetraspora pellucida</name>
    <dbReference type="NCBI Taxonomy" id="1433469"/>
    <lineage>
        <taxon>Eukaryota</taxon>
        <taxon>Fungi</taxon>
        <taxon>Fungi incertae sedis</taxon>
        <taxon>Mucoromycota</taxon>
        <taxon>Glomeromycotina</taxon>
        <taxon>Glomeromycetes</taxon>
        <taxon>Diversisporales</taxon>
        <taxon>Gigasporaceae</taxon>
        <taxon>Cetraspora</taxon>
    </lineage>
</organism>
<comment type="caution">
    <text evidence="1">The sequence shown here is derived from an EMBL/GenBank/DDBJ whole genome shotgun (WGS) entry which is preliminary data.</text>
</comment>
<accession>A0A9N9CHP9</accession>
<evidence type="ECO:0000313" key="1">
    <source>
        <dbReference type="EMBL" id="CAG8603776.1"/>
    </source>
</evidence>